<evidence type="ECO:0000313" key="2">
    <source>
        <dbReference type="EMBL" id="MFL0245533.1"/>
    </source>
</evidence>
<reference evidence="2 3" key="1">
    <citation type="submission" date="2024-11" db="EMBL/GenBank/DDBJ databases">
        <authorList>
            <person name="Heng Y.C."/>
            <person name="Lim A.C.H."/>
            <person name="Lee J.K.Y."/>
            <person name="Kittelmann S."/>
        </authorList>
    </citation>
    <scope>NUCLEOTIDE SEQUENCE [LARGE SCALE GENOMIC DNA]</scope>
    <source>
        <strain evidence="2 3">WILCCON 0185</strain>
    </source>
</reference>
<protein>
    <submittedName>
        <fullName evidence="2">Uncharacterized protein</fullName>
    </submittedName>
</protein>
<name>A0ABW8SYK8_9CLOT</name>
<feature type="coiled-coil region" evidence="1">
    <location>
        <begin position="35"/>
        <end position="62"/>
    </location>
</feature>
<dbReference type="RefSeq" id="WP_406767993.1">
    <property type="nucleotide sequence ID" value="NZ_JBJHZZ010000001.1"/>
</dbReference>
<comment type="caution">
    <text evidence="2">The sequence shown here is derived from an EMBL/GenBank/DDBJ whole genome shotgun (WGS) entry which is preliminary data.</text>
</comment>
<evidence type="ECO:0000256" key="1">
    <source>
        <dbReference type="SAM" id="Coils"/>
    </source>
</evidence>
<proteinExistence type="predicted"/>
<dbReference type="Proteomes" id="UP001623591">
    <property type="component" value="Unassembled WGS sequence"/>
</dbReference>
<gene>
    <name evidence="2" type="ORF">ACJDUG_00905</name>
</gene>
<sequence>MKLSNEKIINSIQGLSEIAKKPLPVKVSYAIAKNISKIDAELKIYDKERAKLIEKYAEKDNKEKVKADKNGQIILKDFESWDKDIKELLAIENEVDIHKFKLSELEGHNMTPAELMLIDYMIEE</sequence>
<organism evidence="2 3">
    <name type="scientific">Candidatus Clostridium stratigraminis</name>
    <dbReference type="NCBI Taxonomy" id="3381661"/>
    <lineage>
        <taxon>Bacteria</taxon>
        <taxon>Bacillati</taxon>
        <taxon>Bacillota</taxon>
        <taxon>Clostridia</taxon>
        <taxon>Eubacteriales</taxon>
        <taxon>Clostridiaceae</taxon>
        <taxon>Clostridium</taxon>
    </lineage>
</organism>
<dbReference type="EMBL" id="JBJHZZ010000001">
    <property type="protein sequence ID" value="MFL0245533.1"/>
    <property type="molecule type" value="Genomic_DNA"/>
</dbReference>
<keyword evidence="3" id="KW-1185">Reference proteome</keyword>
<accession>A0ABW8SYK8</accession>
<evidence type="ECO:0000313" key="3">
    <source>
        <dbReference type="Proteomes" id="UP001623591"/>
    </source>
</evidence>
<keyword evidence="1" id="KW-0175">Coiled coil</keyword>